<dbReference type="Proteomes" id="UP000753802">
    <property type="component" value="Unassembled WGS sequence"/>
</dbReference>
<evidence type="ECO:0000313" key="1">
    <source>
        <dbReference type="EMBL" id="NCI50249.1"/>
    </source>
</evidence>
<accession>A0ABW9ZSZ6</accession>
<dbReference type="PANTHER" id="PTHR43861:SF6">
    <property type="entry name" value="METHYLTRANSFERASE TYPE 11"/>
    <property type="match status" value="1"/>
</dbReference>
<dbReference type="SUPFAM" id="SSF53335">
    <property type="entry name" value="S-adenosyl-L-methionine-dependent methyltransferases"/>
    <property type="match status" value="1"/>
</dbReference>
<sequence>MPQTIVYSACPCCYSTAIYPALSAVDYTVSKKRFEIFHCEDCTARFTQHVPDATSIAPYYQSVNYVSHSDTQKGLVNRLYHFVRNYTLKGKRNLVCNAAGTNTGTLLDVGAGTGAFANTMKTAGWSVTALEPDPTARTNAFDKYGLTLEPPEKLFGLADAQFDVITMWHVLEHVHDLHGYLAQFYKLIKPGGKLIIAVPNYTSRDAKAYGEFWAAYDVPRHLYHFSPRSMEQLGRAKGFTLDDTKPMWFDSFYVSMLSEQYRNEGGNLIGAFWNGMLSNLGTLRDKKRCSSVIYIFNK</sequence>
<protein>
    <submittedName>
        <fullName evidence="1">Class I SAM-dependent methyltransferase</fullName>
    </submittedName>
</protein>
<evidence type="ECO:0000313" key="2">
    <source>
        <dbReference type="Proteomes" id="UP000753802"/>
    </source>
</evidence>
<proteinExistence type="predicted"/>
<dbReference type="EMBL" id="JAACJS010000012">
    <property type="protein sequence ID" value="NCI50249.1"/>
    <property type="molecule type" value="Genomic_DNA"/>
</dbReference>
<keyword evidence="1" id="KW-0808">Transferase</keyword>
<dbReference type="InterPro" id="IPR029063">
    <property type="entry name" value="SAM-dependent_MTases_sf"/>
</dbReference>
<dbReference type="CDD" id="cd02440">
    <property type="entry name" value="AdoMet_MTases"/>
    <property type="match status" value="1"/>
</dbReference>
<dbReference type="GO" id="GO:0032259">
    <property type="term" value="P:methylation"/>
    <property type="evidence" value="ECO:0007669"/>
    <property type="project" value="UniProtKB-KW"/>
</dbReference>
<organism evidence="1 2">
    <name type="scientific">Sediminibacterium roseum</name>
    <dbReference type="NCBI Taxonomy" id="1978412"/>
    <lineage>
        <taxon>Bacteria</taxon>
        <taxon>Pseudomonadati</taxon>
        <taxon>Bacteroidota</taxon>
        <taxon>Chitinophagia</taxon>
        <taxon>Chitinophagales</taxon>
        <taxon>Chitinophagaceae</taxon>
        <taxon>Sediminibacterium</taxon>
    </lineage>
</organism>
<keyword evidence="2" id="KW-1185">Reference proteome</keyword>
<name>A0ABW9ZSZ6_9BACT</name>
<dbReference type="PANTHER" id="PTHR43861">
    <property type="entry name" value="TRANS-ACONITATE 2-METHYLTRANSFERASE-RELATED"/>
    <property type="match status" value="1"/>
</dbReference>
<keyword evidence="1" id="KW-0489">Methyltransferase</keyword>
<comment type="caution">
    <text evidence="1">The sequence shown here is derived from an EMBL/GenBank/DDBJ whole genome shotgun (WGS) entry which is preliminary data.</text>
</comment>
<gene>
    <name evidence="1" type="ORF">GWC95_09965</name>
</gene>
<dbReference type="GO" id="GO:0008168">
    <property type="term" value="F:methyltransferase activity"/>
    <property type="evidence" value="ECO:0007669"/>
    <property type="project" value="UniProtKB-KW"/>
</dbReference>
<dbReference type="Pfam" id="PF13489">
    <property type="entry name" value="Methyltransf_23"/>
    <property type="match status" value="1"/>
</dbReference>
<dbReference type="Gene3D" id="3.40.50.150">
    <property type="entry name" value="Vaccinia Virus protein VP39"/>
    <property type="match status" value="1"/>
</dbReference>
<reference evidence="1 2" key="1">
    <citation type="submission" date="2020-01" db="EMBL/GenBank/DDBJ databases">
        <title>Genome analysis.</title>
        <authorList>
            <person name="Wu S."/>
            <person name="Wang G."/>
        </authorList>
    </citation>
    <scope>NUCLEOTIDE SEQUENCE [LARGE SCALE GENOMIC DNA]</scope>
    <source>
        <strain evidence="1 2">SYL130</strain>
    </source>
</reference>